<evidence type="ECO:0000256" key="1">
    <source>
        <dbReference type="ARBA" id="ARBA00022679"/>
    </source>
</evidence>
<gene>
    <name evidence="3" type="ORF">ISP15_07220</name>
</gene>
<sequence length="539" mass="59867">MTAPQAQPPVDRAAGLSISGRRFLEEAGIALSRGQPDLAERSLISALALSPHHAEVHRLMGISFQMRGDHAKAAESLRQSVANRPNDASTLMNLGSSLYEIGAIDEALAILRRACELAPSMSSAWYNLGKALKAQLHTSEAREALHHALHADAGHLLALSSLADLEVSIGDIPAAVSHYRELLCRQPDHPGAWFALANLKTVPLSAEDVSKLQSAFNKPGLPADARIPLGFALAKALEDQAQYPSAFATLKQTNELKRSLVQWDSKAHRARIDAIMAAFEHPLPLPVDPTLGQELIFIASVPRSGSTLIEQMLASHPLVEGADEIVDLPQVLMTESHRRGRPFPQWVAEATADDWYRLGQDYLVRTARWRMHKPRSTDKNMFNWEHAGMIRAMLPGARIIRSHRDPVETCFACFRQLFSNQTYYSYDLNQMAAYYVEYARLTDFWLRQHPLHVLDLSYEALLAGPEEQLQRLLQFCGLPYDSHCLDFHLTQRTVRSTASAAQVRQSLRKDTSRSAHYLEQLAPLREQLAAGLAGTTLAL</sequence>
<feature type="repeat" description="TPR" evidence="2">
    <location>
        <begin position="88"/>
        <end position="121"/>
    </location>
</feature>
<dbReference type="PANTHER" id="PTHR12788:SF10">
    <property type="entry name" value="PROTEIN-TYROSINE SULFOTRANSFERASE"/>
    <property type="match status" value="1"/>
</dbReference>
<protein>
    <submittedName>
        <fullName evidence="3">Sulfotransferase</fullName>
    </submittedName>
</protein>
<evidence type="ECO:0000256" key="2">
    <source>
        <dbReference type="PROSITE-ProRule" id="PRU00339"/>
    </source>
</evidence>
<feature type="repeat" description="TPR" evidence="2">
    <location>
        <begin position="54"/>
        <end position="87"/>
    </location>
</feature>
<reference evidence="3 4" key="1">
    <citation type="submission" date="2020-10" db="EMBL/GenBank/DDBJ databases">
        <title>Phylogeny of dyella-like bacteria.</title>
        <authorList>
            <person name="Fu J."/>
        </authorList>
    </citation>
    <scope>NUCLEOTIDE SEQUENCE [LARGE SCALE GENOMIC DNA]</scope>
    <source>
        <strain evidence="3 4">JP1</strain>
    </source>
</reference>
<keyword evidence="1" id="KW-0808">Transferase</keyword>
<proteinExistence type="predicted"/>
<dbReference type="Pfam" id="PF13432">
    <property type="entry name" value="TPR_16"/>
    <property type="match status" value="1"/>
</dbReference>
<comment type="caution">
    <text evidence="3">The sequence shown here is derived from an EMBL/GenBank/DDBJ whole genome shotgun (WGS) entry which is preliminary data.</text>
</comment>
<dbReference type="InterPro" id="IPR026634">
    <property type="entry name" value="TPST-like"/>
</dbReference>
<dbReference type="InterPro" id="IPR019734">
    <property type="entry name" value="TPR_rpt"/>
</dbReference>
<dbReference type="InterPro" id="IPR027417">
    <property type="entry name" value="P-loop_NTPase"/>
</dbReference>
<dbReference type="Proteomes" id="UP001620461">
    <property type="component" value="Unassembled WGS sequence"/>
</dbReference>
<dbReference type="EMBL" id="JADIKJ010000006">
    <property type="protein sequence ID" value="MFK2900121.1"/>
    <property type="molecule type" value="Genomic_DNA"/>
</dbReference>
<dbReference type="RefSeq" id="WP_404546532.1">
    <property type="nucleotide sequence ID" value="NZ_JADIKJ010000006.1"/>
</dbReference>
<dbReference type="PROSITE" id="PS50005">
    <property type="entry name" value="TPR"/>
    <property type="match status" value="2"/>
</dbReference>
<dbReference type="Gene3D" id="1.25.40.10">
    <property type="entry name" value="Tetratricopeptide repeat domain"/>
    <property type="match status" value="1"/>
</dbReference>
<keyword evidence="2" id="KW-0802">TPR repeat</keyword>
<dbReference type="Pfam" id="PF13428">
    <property type="entry name" value="TPR_14"/>
    <property type="match status" value="1"/>
</dbReference>
<dbReference type="Gene3D" id="3.40.50.300">
    <property type="entry name" value="P-loop containing nucleotide triphosphate hydrolases"/>
    <property type="match status" value="1"/>
</dbReference>
<name>A0ABW8JG99_9GAMM</name>
<evidence type="ECO:0000313" key="3">
    <source>
        <dbReference type="EMBL" id="MFK2900121.1"/>
    </source>
</evidence>
<dbReference type="Pfam" id="PF13469">
    <property type="entry name" value="Sulfotransfer_3"/>
    <property type="match status" value="1"/>
</dbReference>
<dbReference type="SUPFAM" id="SSF52540">
    <property type="entry name" value="P-loop containing nucleoside triphosphate hydrolases"/>
    <property type="match status" value="1"/>
</dbReference>
<dbReference type="SUPFAM" id="SSF48452">
    <property type="entry name" value="TPR-like"/>
    <property type="match status" value="1"/>
</dbReference>
<accession>A0ABW8JG99</accession>
<dbReference type="SMART" id="SM00028">
    <property type="entry name" value="TPR"/>
    <property type="match status" value="5"/>
</dbReference>
<organism evidence="3 4">
    <name type="scientific">Dyella jejuensis</name>
    <dbReference type="NCBI Taxonomy" id="1432009"/>
    <lineage>
        <taxon>Bacteria</taxon>
        <taxon>Pseudomonadati</taxon>
        <taxon>Pseudomonadota</taxon>
        <taxon>Gammaproteobacteria</taxon>
        <taxon>Lysobacterales</taxon>
        <taxon>Rhodanobacteraceae</taxon>
        <taxon>Dyella</taxon>
    </lineage>
</organism>
<dbReference type="InterPro" id="IPR011990">
    <property type="entry name" value="TPR-like_helical_dom_sf"/>
</dbReference>
<dbReference type="PANTHER" id="PTHR12788">
    <property type="entry name" value="PROTEIN-TYROSINE SULFOTRANSFERASE 2"/>
    <property type="match status" value="1"/>
</dbReference>
<keyword evidence="4" id="KW-1185">Reference proteome</keyword>
<evidence type="ECO:0000313" key="4">
    <source>
        <dbReference type="Proteomes" id="UP001620461"/>
    </source>
</evidence>